<dbReference type="EMBL" id="CP021694">
    <property type="protein sequence ID" value="ARX33494.1"/>
    <property type="molecule type" value="Genomic_DNA"/>
</dbReference>
<dbReference type="Proteomes" id="UP000251485">
    <property type="component" value="Unassembled WGS sequence"/>
</dbReference>
<dbReference type="RefSeq" id="WP_036919079.1">
    <property type="nucleotide sequence ID" value="NZ_BRSY01000004.1"/>
</dbReference>
<dbReference type="EMBL" id="UAUE01000021">
    <property type="protein sequence ID" value="SPY97668.1"/>
    <property type="molecule type" value="Genomic_DNA"/>
</dbReference>
<dbReference type="AlphaFoldDB" id="A0A1Z1SR65"/>
<reference evidence="5" key="3">
    <citation type="submission" date="2023-06" db="EMBL/GenBank/DDBJ databases">
        <authorList>
            <consortium name="Clinical and Environmental Microbiology Branch: Whole genome sequencing antimicrobial resistance pathogens in the healthcare setting"/>
        </authorList>
    </citation>
    <scope>NUCLEOTIDE SEQUENCE</scope>
    <source>
        <strain evidence="5">Microbial</strain>
    </source>
</reference>
<organism evidence="6 8">
    <name type="scientific">Proteus mirabilis</name>
    <dbReference type="NCBI Taxonomy" id="584"/>
    <lineage>
        <taxon>Bacteria</taxon>
        <taxon>Pseudomonadati</taxon>
        <taxon>Pseudomonadota</taxon>
        <taxon>Gammaproteobacteria</taxon>
        <taxon>Enterobacterales</taxon>
        <taxon>Morganellaceae</taxon>
        <taxon>Proteus</taxon>
    </lineage>
</organism>
<name>A0A1Z1SR65_PROMI</name>
<dbReference type="OrthoDB" id="7061550at2"/>
<evidence type="ECO:0000256" key="3">
    <source>
        <dbReference type="SAM" id="SignalP"/>
    </source>
</evidence>
<sequence length="509" mass="53350">MKVKSNTLVKILVPSALALAVLIGIKSCQPDTPVTGSGQDNLSQSINDLDPGELKSLGIEGDTPADTLRTLIGTMKTVRDRQAELIAQNEKLLEENAQLRNRQQNVSGQIQSAVASVRQEAESQQRALQQEQQTLMRRLDSLGETLTASGGQPAQGSGQGDIPLGLGLDTGGSGLTVKDGLLWAEPQDAQPAEPGRMVNGQPAEPGRMVNGQPAKPAFPTSFLEDNAITRQKAELDRVAKNQRTLSGTVDGEAHTEPAYTIPENATLVGSQAMTALLGRVPIDGKVTDPYPFKVVVGKDNLTANGIELPDVEGAVISGSATGDWTLSCVRGDITSITFVFTDGTIRTVPKPADRTDGGSQANSGQNARNNGGSLGWISDESGIPCISGERKTNAGTYLPTLFALTAAASAGDAMSQSQYTAQNNGYGITSSLSGDAGKAALGSAIGGGFKDVADWVKSRYGQTFDAVYVPPGQKVAVHISRQIPVDYESQGRRVNYGFSLTEGEEGGLE</sequence>
<keyword evidence="3" id="KW-0732">Signal</keyword>
<evidence type="ECO:0000313" key="5">
    <source>
        <dbReference type="EMBL" id="EKW9774766.1"/>
    </source>
</evidence>
<dbReference type="STRING" id="584.AOUC001_14370"/>
<proteinExistence type="predicted"/>
<dbReference type="Proteomes" id="UP001171165">
    <property type="component" value="Unassembled WGS sequence"/>
</dbReference>
<dbReference type="EMBL" id="ABKSPD020000001">
    <property type="protein sequence ID" value="EKW9774766.1"/>
    <property type="molecule type" value="Genomic_DNA"/>
</dbReference>
<reference evidence="4 7" key="1">
    <citation type="submission" date="2017-05" db="EMBL/GenBank/DDBJ databases">
        <title>Whole genome sequencing of Proteus mirabilis AR_0155.</title>
        <authorList>
            <person name="Conlan S."/>
            <person name="Thomas P.J."/>
            <person name="Mullikin J."/>
            <person name="Frank K.M."/>
            <person name="Segre J.A."/>
        </authorList>
    </citation>
    <scope>NUCLEOTIDE SEQUENCE [LARGE SCALE GENOMIC DNA]</scope>
    <source>
        <strain evidence="4 7">AR_0155</strain>
    </source>
</reference>
<feature type="signal peptide" evidence="3">
    <location>
        <begin position="1"/>
        <end position="20"/>
    </location>
</feature>
<dbReference type="InterPro" id="IPR021207">
    <property type="entry name" value="Integr_conj_element_PFL4705"/>
</dbReference>
<gene>
    <name evidence="4" type="ORF">AM402_04780</name>
    <name evidence="6" type="ORF">NCTC10975_02776</name>
    <name evidence="5" type="ORF">PW210_000531</name>
</gene>
<evidence type="ECO:0000256" key="2">
    <source>
        <dbReference type="SAM" id="MobiDB-lite"/>
    </source>
</evidence>
<keyword evidence="1" id="KW-0175">Coiled coil</keyword>
<evidence type="ECO:0000313" key="8">
    <source>
        <dbReference type="Proteomes" id="UP000251485"/>
    </source>
</evidence>
<dbReference type="Proteomes" id="UP000195540">
    <property type="component" value="Chromosome"/>
</dbReference>
<feature type="region of interest" description="Disordered" evidence="2">
    <location>
        <begin position="347"/>
        <end position="374"/>
    </location>
</feature>
<dbReference type="NCBIfam" id="TIGR03752">
    <property type="entry name" value="conj_TIGR03752"/>
    <property type="match status" value="1"/>
</dbReference>
<protein>
    <submittedName>
        <fullName evidence="4 6">Integrating conjugative element protein</fullName>
    </submittedName>
    <submittedName>
        <fullName evidence="5">TIGR03752 family integrating conjugative element protein</fullName>
    </submittedName>
</protein>
<feature type="chain" id="PRO_5042343285" evidence="3">
    <location>
        <begin position="21"/>
        <end position="509"/>
    </location>
</feature>
<evidence type="ECO:0000256" key="1">
    <source>
        <dbReference type="SAM" id="Coils"/>
    </source>
</evidence>
<feature type="coiled-coil region" evidence="1">
    <location>
        <begin position="75"/>
        <end position="138"/>
    </location>
</feature>
<feature type="compositionally biased region" description="Polar residues" evidence="2">
    <location>
        <begin position="357"/>
        <end position="371"/>
    </location>
</feature>
<reference evidence="6 8" key="2">
    <citation type="submission" date="2018-06" db="EMBL/GenBank/DDBJ databases">
        <authorList>
            <consortium name="Pathogen Informatics"/>
            <person name="Doyle S."/>
        </authorList>
    </citation>
    <scope>NUCLEOTIDE SEQUENCE [LARGE SCALE GENOMIC DNA]</scope>
    <source>
        <strain evidence="6 8">NCTC10975</strain>
    </source>
</reference>
<evidence type="ECO:0000313" key="7">
    <source>
        <dbReference type="Proteomes" id="UP000195540"/>
    </source>
</evidence>
<evidence type="ECO:0000313" key="4">
    <source>
        <dbReference type="EMBL" id="ARX33494.1"/>
    </source>
</evidence>
<accession>A0A1Z1SR65</accession>
<evidence type="ECO:0000313" key="6">
    <source>
        <dbReference type="EMBL" id="SPY97668.1"/>
    </source>
</evidence>